<reference evidence="2" key="1">
    <citation type="submission" date="2020-06" db="EMBL/GenBank/DDBJ databases">
        <authorList>
            <person name="Li T."/>
            <person name="Hu X."/>
            <person name="Zhang T."/>
            <person name="Song X."/>
            <person name="Zhang H."/>
            <person name="Dai N."/>
            <person name="Sheng W."/>
            <person name="Hou X."/>
            <person name="Wei L."/>
        </authorList>
    </citation>
    <scope>NUCLEOTIDE SEQUENCE</scope>
    <source>
        <strain evidence="2">KEN1</strain>
        <tissue evidence="2">Leaf</tissue>
    </source>
</reference>
<accession>A0AAW2UH08</accession>
<comment type="caution">
    <text evidence="2">The sequence shown here is derived from an EMBL/GenBank/DDBJ whole genome shotgun (WGS) entry which is preliminary data.</text>
</comment>
<evidence type="ECO:0000313" key="2">
    <source>
        <dbReference type="EMBL" id="KAL0416635.1"/>
    </source>
</evidence>
<dbReference type="EMBL" id="JACGWN010000012">
    <property type="protein sequence ID" value="KAL0416635.1"/>
    <property type="molecule type" value="Genomic_DNA"/>
</dbReference>
<sequence length="71" mass="8055">MTGANSGSRRSREDYEDTAFSQSQPMPTPDGHFTTKPMQSFTSPSSSKRPARRRMSELHSKKCETMDKLNE</sequence>
<dbReference type="AlphaFoldDB" id="A0AAW2UH08"/>
<name>A0AAW2UH08_9LAMI</name>
<feature type="compositionally biased region" description="Basic and acidic residues" evidence="1">
    <location>
        <begin position="54"/>
        <end position="71"/>
    </location>
</feature>
<gene>
    <name evidence="2" type="ORF">Slati_3495400</name>
</gene>
<organism evidence="2">
    <name type="scientific">Sesamum latifolium</name>
    <dbReference type="NCBI Taxonomy" id="2727402"/>
    <lineage>
        <taxon>Eukaryota</taxon>
        <taxon>Viridiplantae</taxon>
        <taxon>Streptophyta</taxon>
        <taxon>Embryophyta</taxon>
        <taxon>Tracheophyta</taxon>
        <taxon>Spermatophyta</taxon>
        <taxon>Magnoliopsida</taxon>
        <taxon>eudicotyledons</taxon>
        <taxon>Gunneridae</taxon>
        <taxon>Pentapetalae</taxon>
        <taxon>asterids</taxon>
        <taxon>lamiids</taxon>
        <taxon>Lamiales</taxon>
        <taxon>Pedaliaceae</taxon>
        <taxon>Sesamum</taxon>
    </lineage>
</organism>
<proteinExistence type="predicted"/>
<evidence type="ECO:0000256" key="1">
    <source>
        <dbReference type="SAM" id="MobiDB-lite"/>
    </source>
</evidence>
<feature type="region of interest" description="Disordered" evidence="1">
    <location>
        <begin position="1"/>
        <end position="71"/>
    </location>
</feature>
<protein>
    <submittedName>
        <fullName evidence="2">Uncharacterized protein</fullName>
    </submittedName>
</protein>
<reference evidence="2" key="2">
    <citation type="journal article" date="2024" name="Plant">
        <title>Genomic evolution and insights into agronomic trait innovations of Sesamum species.</title>
        <authorList>
            <person name="Miao H."/>
            <person name="Wang L."/>
            <person name="Qu L."/>
            <person name="Liu H."/>
            <person name="Sun Y."/>
            <person name="Le M."/>
            <person name="Wang Q."/>
            <person name="Wei S."/>
            <person name="Zheng Y."/>
            <person name="Lin W."/>
            <person name="Duan Y."/>
            <person name="Cao H."/>
            <person name="Xiong S."/>
            <person name="Wang X."/>
            <person name="Wei L."/>
            <person name="Li C."/>
            <person name="Ma Q."/>
            <person name="Ju M."/>
            <person name="Zhao R."/>
            <person name="Li G."/>
            <person name="Mu C."/>
            <person name="Tian Q."/>
            <person name="Mei H."/>
            <person name="Zhang T."/>
            <person name="Gao T."/>
            <person name="Zhang H."/>
        </authorList>
    </citation>
    <scope>NUCLEOTIDE SEQUENCE</scope>
    <source>
        <strain evidence="2">KEN1</strain>
    </source>
</reference>